<evidence type="ECO:0000313" key="4">
    <source>
        <dbReference type="Proteomes" id="UP000011717"/>
    </source>
</evidence>
<proteinExistence type="predicted"/>
<dbReference type="Pfam" id="PF05960">
    <property type="entry name" value="DUF885"/>
    <property type="match status" value="1"/>
</dbReference>
<accession>M2TAE2</accession>
<organism evidence="3 4">
    <name type="scientific">Pacificimonas flava</name>
    <dbReference type="NCBI Taxonomy" id="1234595"/>
    <lineage>
        <taxon>Bacteria</taxon>
        <taxon>Pseudomonadati</taxon>
        <taxon>Pseudomonadota</taxon>
        <taxon>Alphaproteobacteria</taxon>
        <taxon>Sphingomonadales</taxon>
        <taxon>Sphingosinicellaceae</taxon>
        <taxon>Pacificimonas</taxon>
    </lineage>
</organism>
<reference evidence="3 4" key="1">
    <citation type="journal article" date="2013" name="Genome Announc.">
        <title>Draft Genome Sequence of Strain JLT2015T, Belonging to the Family Sphingomonadaceae of the Alphaproteobacteria.</title>
        <authorList>
            <person name="Tang K."/>
            <person name="Liu K."/>
            <person name="Li S."/>
            <person name="Jiao N."/>
        </authorList>
    </citation>
    <scope>NUCLEOTIDE SEQUENCE [LARGE SCALE GENOMIC DNA]</scope>
    <source>
        <strain evidence="3 4">JLT2015</strain>
    </source>
</reference>
<protein>
    <recommendedName>
        <fullName evidence="5">DUF885 domain-containing protein</fullName>
    </recommendedName>
</protein>
<feature type="signal peptide" evidence="2">
    <location>
        <begin position="1"/>
        <end position="22"/>
    </location>
</feature>
<feature type="compositionally biased region" description="Low complexity" evidence="1">
    <location>
        <begin position="48"/>
        <end position="65"/>
    </location>
</feature>
<evidence type="ECO:0000256" key="2">
    <source>
        <dbReference type="SAM" id="SignalP"/>
    </source>
</evidence>
<feature type="region of interest" description="Disordered" evidence="1">
    <location>
        <begin position="39"/>
        <end position="65"/>
    </location>
</feature>
<sequence length="641" mass="71438">MNRKIILLAACAVLPACAGSNAADPADVAAQIRANDAAAPAPAPAPAPAAAATQTATQPAAAGQSAAATNADARLAAFFETYNEAVLERSPTTKAYRGIIDEDYGRWGEYSDAAEQRDYAEDMAFLERMRATFADAQLSDDSRLSYDLFESMMARRAKAFPFRRNSYVFDQMNGAHSDLPAFLINIHKVTNADEARAYVSRLEGMDEVFDTLIEEANIRAQNGVQPPDWVYPYVLSDIDNLLSGAPFTDGEPTALMADLTEKVNALGIDQAEKDQILAAGRTALLEQVGPAYERLRAAIEQQQANAPTVDGVHRFSDGAAYYAERLGYYTTTDMTADQVHQLGLQNVERIHNEMRAIMKRVGFEGTLQEFFERLRSDPAMFYDTREAYLAAAQQKVDAMRAKLPEYFGRLPKADLRIKPVEAFREKSAGKAFYNAPAPDGSRPGTYYVNLYNLRDMSKTELEALVYHEGIPGHHMQRALQVEQQDLPPFRRFGGFTAYTEGWGLYAEELGKDMGFYQDPYSDFGRLGMELWRACRLVVDTGIHSKKWSREEAIQYLKENTPNPDGDIEKAIERYIVYPGQATAYMVGKLKIMELRQRAMDRLGDRFDWRGFHDAVLGSGPVPLDILESNMNAWIEEQAAQG</sequence>
<dbReference type="OrthoDB" id="9763405at2"/>
<evidence type="ECO:0000313" key="3">
    <source>
        <dbReference type="EMBL" id="EMD83559.1"/>
    </source>
</evidence>
<dbReference type="PATRIC" id="fig|1234595.3.peg.1462"/>
<feature type="chain" id="PRO_5004026371" description="DUF885 domain-containing protein" evidence="2">
    <location>
        <begin position="23"/>
        <end position="641"/>
    </location>
</feature>
<dbReference type="EMBL" id="AMRV01000003">
    <property type="protein sequence ID" value="EMD83559.1"/>
    <property type="molecule type" value="Genomic_DNA"/>
</dbReference>
<keyword evidence="4" id="KW-1185">Reference proteome</keyword>
<dbReference type="Proteomes" id="UP000011717">
    <property type="component" value="Unassembled WGS sequence"/>
</dbReference>
<dbReference type="PANTHER" id="PTHR33361:SF16">
    <property type="entry name" value="DUF885 DOMAIN-CONTAINING PROTEIN"/>
    <property type="match status" value="1"/>
</dbReference>
<dbReference type="RefSeq" id="WP_008601391.1">
    <property type="nucleotide sequence ID" value="NZ_AMRV01000003.1"/>
</dbReference>
<comment type="caution">
    <text evidence="3">The sequence shown here is derived from an EMBL/GenBank/DDBJ whole genome shotgun (WGS) entry which is preliminary data.</text>
</comment>
<name>M2TAE2_9SPHN</name>
<keyword evidence="2" id="KW-0732">Signal</keyword>
<dbReference type="PANTHER" id="PTHR33361">
    <property type="entry name" value="GLR0591 PROTEIN"/>
    <property type="match status" value="1"/>
</dbReference>
<dbReference type="AlphaFoldDB" id="M2TAE2"/>
<evidence type="ECO:0000256" key="1">
    <source>
        <dbReference type="SAM" id="MobiDB-lite"/>
    </source>
</evidence>
<dbReference type="InterPro" id="IPR010281">
    <property type="entry name" value="DUF885"/>
</dbReference>
<gene>
    <name evidence="3" type="ORF">C725_1460</name>
</gene>
<evidence type="ECO:0008006" key="5">
    <source>
        <dbReference type="Google" id="ProtNLM"/>
    </source>
</evidence>